<comment type="caution">
    <text evidence="1">The sequence shown here is derived from an EMBL/GenBank/DDBJ whole genome shotgun (WGS) entry which is preliminary data.</text>
</comment>
<dbReference type="AlphaFoldDB" id="A0ABD1VM37"/>
<dbReference type="EMBL" id="JBFOLJ010000005">
    <property type="protein sequence ID" value="KAL2538378.1"/>
    <property type="molecule type" value="Genomic_DNA"/>
</dbReference>
<protein>
    <submittedName>
        <fullName evidence="1">Uncharacterized protein</fullName>
    </submittedName>
</protein>
<dbReference type="Proteomes" id="UP001604277">
    <property type="component" value="Unassembled WGS sequence"/>
</dbReference>
<keyword evidence="2" id="KW-1185">Reference proteome</keyword>
<proteinExistence type="predicted"/>
<evidence type="ECO:0000313" key="1">
    <source>
        <dbReference type="EMBL" id="KAL2538378.1"/>
    </source>
</evidence>
<name>A0ABD1VM37_9LAMI</name>
<reference evidence="2" key="1">
    <citation type="submission" date="2024-07" db="EMBL/GenBank/DDBJ databases">
        <title>Two chromosome-level genome assemblies of Korean endemic species Abeliophyllum distichum and Forsythia ovata (Oleaceae).</title>
        <authorList>
            <person name="Jang H."/>
        </authorList>
    </citation>
    <scope>NUCLEOTIDE SEQUENCE [LARGE SCALE GENOMIC DNA]</scope>
</reference>
<gene>
    <name evidence="1" type="ORF">Fot_19769</name>
</gene>
<accession>A0ABD1VM37</accession>
<sequence length="103" mass="11500">MSTAWSHVLNCKLYKVLAMKIDDLRSTVVGAKDIDGLHLENKQLRSMLSVSKDLTEALAELAKAKELLAKLGASDYADTKGSAETRRLVYIRDGYLYGRLRLN</sequence>
<evidence type="ECO:0000313" key="2">
    <source>
        <dbReference type="Proteomes" id="UP001604277"/>
    </source>
</evidence>
<organism evidence="1 2">
    <name type="scientific">Forsythia ovata</name>
    <dbReference type="NCBI Taxonomy" id="205694"/>
    <lineage>
        <taxon>Eukaryota</taxon>
        <taxon>Viridiplantae</taxon>
        <taxon>Streptophyta</taxon>
        <taxon>Embryophyta</taxon>
        <taxon>Tracheophyta</taxon>
        <taxon>Spermatophyta</taxon>
        <taxon>Magnoliopsida</taxon>
        <taxon>eudicotyledons</taxon>
        <taxon>Gunneridae</taxon>
        <taxon>Pentapetalae</taxon>
        <taxon>asterids</taxon>
        <taxon>lamiids</taxon>
        <taxon>Lamiales</taxon>
        <taxon>Oleaceae</taxon>
        <taxon>Forsythieae</taxon>
        <taxon>Forsythia</taxon>
    </lineage>
</organism>